<dbReference type="Proteomes" id="UP000185753">
    <property type="component" value="Unassembled WGS sequence"/>
</dbReference>
<sequence length="265" mass="29579">MKIHHKNYILALCCSLLLLSGCSSKAQREFNAALKTAQNGDAIAQMKVADFYFSGTGTDLNIDESVHWYEKAARQGHHQAFAWLMGQAYNNNAAANKVIQALQNEGNTLFAHWVLATAKQTGDSNAQYAVGWMYYTGKGLIKDRHQANLWFKKAAQQNNLLAIKVLGDQHYFGETEYANDQQATTYLSQAANEGKDADAAMKMAHYYHYDVRDGEMARQWYAKAGALGDADSKRMAESYDEWKASGPLQPNELPNTSVDQTAHHE</sequence>
<evidence type="ECO:0000313" key="3">
    <source>
        <dbReference type="EMBL" id="OBX29015.1"/>
    </source>
</evidence>
<dbReference type="OrthoDB" id="9792653at2"/>
<evidence type="ECO:0000256" key="2">
    <source>
        <dbReference type="SAM" id="SignalP"/>
    </source>
</evidence>
<dbReference type="PANTHER" id="PTHR11102">
    <property type="entry name" value="SEL-1-LIKE PROTEIN"/>
    <property type="match status" value="1"/>
</dbReference>
<feature type="region of interest" description="Disordered" evidence="1">
    <location>
        <begin position="236"/>
        <end position="265"/>
    </location>
</feature>
<dbReference type="PANTHER" id="PTHR11102:SF160">
    <property type="entry name" value="ERAD-ASSOCIATED E3 UBIQUITIN-PROTEIN LIGASE COMPONENT HRD3"/>
    <property type="match status" value="1"/>
</dbReference>
<dbReference type="SMART" id="SM00671">
    <property type="entry name" value="SEL1"/>
    <property type="match status" value="4"/>
</dbReference>
<protein>
    <recommendedName>
        <fullName evidence="5">Sel1 repeat family protein</fullName>
    </recommendedName>
</protein>
<dbReference type="RefSeq" id="WP_067762881.1">
    <property type="nucleotide sequence ID" value="NZ_LZDS01000012.1"/>
</dbReference>
<dbReference type="Gene3D" id="1.25.40.10">
    <property type="entry name" value="Tetratricopeptide repeat domain"/>
    <property type="match status" value="2"/>
</dbReference>
<gene>
    <name evidence="3" type="ORF">A9J31_01595</name>
</gene>
<organism evidence="3 4">
    <name type="scientific">Acinetobacter gandensis</name>
    <dbReference type="NCBI Taxonomy" id="1443941"/>
    <lineage>
        <taxon>Bacteria</taxon>
        <taxon>Pseudomonadati</taxon>
        <taxon>Pseudomonadota</taxon>
        <taxon>Gammaproteobacteria</taxon>
        <taxon>Moraxellales</taxon>
        <taxon>Moraxellaceae</taxon>
        <taxon>Acinetobacter</taxon>
    </lineage>
</organism>
<feature type="chain" id="PRO_5008360713" description="Sel1 repeat family protein" evidence="2">
    <location>
        <begin position="27"/>
        <end position="265"/>
    </location>
</feature>
<dbReference type="InterPro" id="IPR050767">
    <property type="entry name" value="Sel1_AlgK"/>
</dbReference>
<reference evidence="4" key="1">
    <citation type="submission" date="2016-06" db="EMBL/GenBank/DDBJ databases">
        <authorList>
            <person name="Radolfova-Krizova L."/>
            <person name="Nemec A."/>
        </authorList>
    </citation>
    <scope>NUCLEOTIDE SEQUENCE [LARGE SCALE GENOMIC DNA]</scope>
    <source>
        <strain evidence="4">ANC 4275</strain>
    </source>
</reference>
<dbReference type="InterPro" id="IPR006597">
    <property type="entry name" value="Sel1-like"/>
</dbReference>
<dbReference type="SUPFAM" id="SSF81901">
    <property type="entry name" value="HCP-like"/>
    <property type="match status" value="2"/>
</dbReference>
<dbReference type="InterPro" id="IPR011990">
    <property type="entry name" value="TPR-like_helical_dom_sf"/>
</dbReference>
<feature type="signal peptide" evidence="2">
    <location>
        <begin position="1"/>
        <end position="26"/>
    </location>
</feature>
<proteinExistence type="predicted"/>
<evidence type="ECO:0000313" key="4">
    <source>
        <dbReference type="Proteomes" id="UP000185753"/>
    </source>
</evidence>
<comment type="caution">
    <text evidence="3">The sequence shown here is derived from an EMBL/GenBank/DDBJ whole genome shotgun (WGS) entry which is preliminary data.</text>
</comment>
<evidence type="ECO:0000256" key="1">
    <source>
        <dbReference type="SAM" id="MobiDB-lite"/>
    </source>
</evidence>
<accession>A0A1A7R9R5</accession>
<evidence type="ECO:0008006" key="5">
    <source>
        <dbReference type="Google" id="ProtNLM"/>
    </source>
</evidence>
<dbReference type="EMBL" id="LZDS01000012">
    <property type="protein sequence ID" value="OBX29015.1"/>
    <property type="molecule type" value="Genomic_DNA"/>
</dbReference>
<dbReference type="STRING" id="1443941.A9J31_01595"/>
<keyword evidence="4" id="KW-1185">Reference proteome</keyword>
<keyword evidence="2" id="KW-0732">Signal</keyword>
<dbReference type="PROSITE" id="PS51257">
    <property type="entry name" value="PROKAR_LIPOPROTEIN"/>
    <property type="match status" value="1"/>
</dbReference>
<feature type="compositionally biased region" description="Polar residues" evidence="1">
    <location>
        <begin position="252"/>
        <end position="265"/>
    </location>
</feature>
<name>A0A1A7R9R5_9GAMM</name>
<dbReference type="Pfam" id="PF08238">
    <property type="entry name" value="Sel1"/>
    <property type="match status" value="4"/>
</dbReference>
<dbReference type="AlphaFoldDB" id="A0A1A7R9R5"/>